<dbReference type="HAMAP" id="MF_01113">
    <property type="entry name" value="DNApol_IV"/>
    <property type="match status" value="1"/>
</dbReference>
<evidence type="ECO:0000256" key="12">
    <source>
        <dbReference type="ARBA" id="ARBA00049244"/>
    </source>
</evidence>
<dbReference type="GO" id="GO:0006261">
    <property type="term" value="P:DNA-templated DNA replication"/>
    <property type="evidence" value="ECO:0007669"/>
    <property type="project" value="UniProtKB-UniRule"/>
</dbReference>
<dbReference type="Pfam" id="PF00817">
    <property type="entry name" value="IMS"/>
    <property type="match status" value="1"/>
</dbReference>
<keyword evidence="13" id="KW-0963">Cytoplasm</keyword>
<evidence type="ECO:0000256" key="11">
    <source>
        <dbReference type="ARBA" id="ARBA00025589"/>
    </source>
</evidence>
<keyword evidence="13" id="KW-0238">DNA-binding</keyword>
<keyword evidence="9 13" id="KW-0239">DNA-directed DNA polymerase</keyword>
<feature type="domain" description="UmuC" evidence="14">
    <location>
        <begin position="27"/>
        <end position="217"/>
    </location>
</feature>
<dbReference type="InterPro" id="IPR001126">
    <property type="entry name" value="UmuC"/>
</dbReference>
<keyword evidence="16" id="KW-1185">Reference proteome</keyword>
<dbReference type="Gene3D" id="3.40.1170.60">
    <property type="match status" value="1"/>
</dbReference>
<feature type="binding site" evidence="13">
    <location>
        <position position="125"/>
    </location>
    <ligand>
        <name>Mg(2+)</name>
        <dbReference type="ChEBI" id="CHEBI:18420"/>
    </ligand>
</feature>
<dbReference type="NCBIfam" id="NF002677">
    <property type="entry name" value="PRK02406.1"/>
    <property type="match status" value="1"/>
</dbReference>
<dbReference type="InterPro" id="IPR022880">
    <property type="entry name" value="DNApol_IV"/>
</dbReference>
<evidence type="ECO:0000256" key="1">
    <source>
        <dbReference type="ARBA" id="ARBA00010945"/>
    </source>
</evidence>
<evidence type="ECO:0000259" key="14">
    <source>
        <dbReference type="PROSITE" id="PS50173"/>
    </source>
</evidence>
<dbReference type="PANTHER" id="PTHR11076">
    <property type="entry name" value="DNA REPAIR POLYMERASE UMUC / TRANSFERASE FAMILY MEMBER"/>
    <property type="match status" value="1"/>
</dbReference>
<dbReference type="GO" id="GO:0000287">
    <property type="term" value="F:magnesium ion binding"/>
    <property type="evidence" value="ECO:0007669"/>
    <property type="project" value="UniProtKB-UniRule"/>
</dbReference>
<keyword evidence="4 13" id="KW-0548">Nucleotidyltransferase</keyword>
<dbReference type="Gene3D" id="3.30.1490.100">
    <property type="entry name" value="DNA polymerase, Y-family, little finger domain"/>
    <property type="match status" value="1"/>
</dbReference>
<dbReference type="InterPro" id="IPR043128">
    <property type="entry name" value="Rev_trsase/Diguanyl_cyclase"/>
</dbReference>
<dbReference type="GO" id="GO:0005829">
    <property type="term" value="C:cytosol"/>
    <property type="evidence" value="ECO:0007669"/>
    <property type="project" value="TreeGrafter"/>
</dbReference>
<comment type="function">
    <text evidence="11 13">Poorly processive, error-prone DNA polymerase involved in untargeted mutagenesis. Copies undamaged DNA at stalled replication forks, which arise in vivo from mismatched or misaligned primer ends. These misaligned primers can be extended by PolIV. Exhibits no 3'-5' exonuclease (proofreading) activity. May be involved in translesional synthesis, in conjunction with the beta clamp from PolIII.</text>
</comment>
<dbReference type="PROSITE" id="PS50173">
    <property type="entry name" value="UMUC"/>
    <property type="match status" value="1"/>
</dbReference>
<dbReference type="Pfam" id="PF11799">
    <property type="entry name" value="IMS_C"/>
    <property type="match status" value="1"/>
</dbReference>
<dbReference type="AlphaFoldDB" id="A0A1M4TMT9"/>
<comment type="similarity">
    <text evidence="1 13">Belongs to the DNA polymerase type-Y family.</text>
</comment>
<keyword evidence="5 13" id="KW-0235">DNA replication</keyword>
<dbReference type="FunFam" id="3.30.1490.100:FF:000004">
    <property type="entry name" value="DNA polymerase IV"/>
    <property type="match status" value="1"/>
</dbReference>
<gene>
    <name evidence="13" type="primary">dinB</name>
    <name evidence="15" type="ORF">SAMN02745225_00661</name>
</gene>
<dbReference type="InterPro" id="IPR017961">
    <property type="entry name" value="DNA_pol_Y-fam_little_finger"/>
</dbReference>
<dbReference type="GO" id="GO:0009432">
    <property type="term" value="P:SOS response"/>
    <property type="evidence" value="ECO:0007669"/>
    <property type="project" value="TreeGrafter"/>
</dbReference>
<comment type="subcellular location">
    <subcellularLocation>
        <location evidence="13">Cytoplasm</location>
    </subcellularLocation>
</comment>
<organism evidence="15 16">
    <name type="scientific">Ferrithrix thermotolerans DSM 19514</name>
    <dbReference type="NCBI Taxonomy" id="1121881"/>
    <lineage>
        <taxon>Bacteria</taxon>
        <taxon>Bacillati</taxon>
        <taxon>Actinomycetota</taxon>
        <taxon>Acidimicrobiia</taxon>
        <taxon>Acidimicrobiales</taxon>
        <taxon>Acidimicrobiaceae</taxon>
        <taxon>Ferrithrix</taxon>
    </lineage>
</organism>
<dbReference type="PANTHER" id="PTHR11076:SF33">
    <property type="entry name" value="DNA POLYMERASE KAPPA"/>
    <property type="match status" value="1"/>
</dbReference>
<comment type="cofactor">
    <cofactor evidence="13">
        <name>Mg(2+)</name>
        <dbReference type="ChEBI" id="CHEBI:18420"/>
    </cofactor>
    <text evidence="13">Binds 2 magnesium ions per subunit.</text>
</comment>
<evidence type="ECO:0000256" key="6">
    <source>
        <dbReference type="ARBA" id="ARBA00022723"/>
    </source>
</evidence>
<evidence type="ECO:0000256" key="4">
    <source>
        <dbReference type="ARBA" id="ARBA00022695"/>
    </source>
</evidence>
<dbReference type="InterPro" id="IPR036775">
    <property type="entry name" value="DNA_pol_Y-fam_lit_finger_sf"/>
</dbReference>
<feature type="site" description="Substrate discrimination" evidence="13">
    <location>
        <position position="36"/>
    </location>
</feature>
<keyword evidence="2 13" id="KW-0515">Mutator protein</keyword>
<dbReference type="STRING" id="1121881.SAMN02745225_00661"/>
<dbReference type="SUPFAM" id="SSF100879">
    <property type="entry name" value="Lesion bypass DNA polymerase (Y-family), little finger domain"/>
    <property type="match status" value="1"/>
</dbReference>
<accession>A0A1M4TMT9</accession>
<dbReference type="OrthoDB" id="9808813at2"/>
<keyword evidence="3 13" id="KW-0808">Transferase</keyword>
<dbReference type="InterPro" id="IPR043502">
    <property type="entry name" value="DNA/RNA_pol_sf"/>
</dbReference>
<proteinExistence type="inferred from homology"/>
<keyword evidence="7 13" id="KW-0227">DNA damage</keyword>
<feature type="active site" evidence="13">
    <location>
        <position position="126"/>
    </location>
</feature>
<evidence type="ECO:0000256" key="8">
    <source>
        <dbReference type="ARBA" id="ARBA00022842"/>
    </source>
</evidence>
<keyword evidence="8 13" id="KW-0460">Magnesium</keyword>
<keyword evidence="10 13" id="KW-0234">DNA repair</keyword>
<dbReference type="EC" id="2.7.7.7" evidence="13"/>
<evidence type="ECO:0000256" key="2">
    <source>
        <dbReference type="ARBA" id="ARBA00022457"/>
    </source>
</evidence>
<evidence type="ECO:0000313" key="16">
    <source>
        <dbReference type="Proteomes" id="UP000184295"/>
    </source>
</evidence>
<dbReference type="EMBL" id="FQUL01000006">
    <property type="protein sequence ID" value="SHE45809.1"/>
    <property type="molecule type" value="Genomic_DNA"/>
</dbReference>
<dbReference type="Gene3D" id="1.10.150.20">
    <property type="entry name" value="5' to 3' exonuclease, C-terminal subdomain"/>
    <property type="match status" value="1"/>
</dbReference>
<evidence type="ECO:0000256" key="5">
    <source>
        <dbReference type="ARBA" id="ARBA00022705"/>
    </source>
</evidence>
<evidence type="ECO:0000256" key="13">
    <source>
        <dbReference type="HAMAP-Rule" id="MF_01113"/>
    </source>
</evidence>
<dbReference type="Gene3D" id="3.30.70.270">
    <property type="match status" value="1"/>
</dbReference>
<feature type="binding site" evidence="13">
    <location>
        <position position="31"/>
    </location>
    <ligand>
        <name>Mg(2+)</name>
        <dbReference type="ChEBI" id="CHEBI:18420"/>
    </ligand>
</feature>
<evidence type="ECO:0000313" key="15">
    <source>
        <dbReference type="EMBL" id="SHE45809.1"/>
    </source>
</evidence>
<evidence type="ECO:0000256" key="9">
    <source>
        <dbReference type="ARBA" id="ARBA00022932"/>
    </source>
</evidence>
<dbReference type="GO" id="GO:0003684">
    <property type="term" value="F:damaged DNA binding"/>
    <property type="evidence" value="ECO:0007669"/>
    <property type="project" value="InterPro"/>
</dbReference>
<dbReference type="GO" id="GO:0042276">
    <property type="term" value="P:error-prone translesion synthesis"/>
    <property type="evidence" value="ECO:0007669"/>
    <property type="project" value="TreeGrafter"/>
</dbReference>
<dbReference type="GO" id="GO:0003887">
    <property type="term" value="F:DNA-directed DNA polymerase activity"/>
    <property type="evidence" value="ECO:0007669"/>
    <property type="project" value="UniProtKB-UniRule"/>
</dbReference>
<dbReference type="SUPFAM" id="SSF56672">
    <property type="entry name" value="DNA/RNA polymerases"/>
    <property type="match status" value="1"/>
</dbReference>
<evidence type="ECO:0000256" key="10">
    <source>
        <dbReference type="ARBA" id="ARBA00023204"/>
    </source>
</evidence>
<evidence type="ECO:0000256" key="7">
    <source>
        <dbReference type="ARBA" id="ARBA00022763"/>
    </source>
</evidence>
<dbReference type="CDD" id="cd03586">
    <property type="entry name" value="PolY_Pol_IV_kappa"/>
    <property type="match status" value="1"/>
</dbReference>
<dbReference type="GO" id="GO:0006281">
    <property type="term" value="P:DNA repair"/>
    <property type="evidence" value="ECO:0007669"/>
    <property type="project" value="UniProtKB-UniRule"/>
</dbReference>
<dbReference type="Proteomes" id="UP000184295">
    <property type="component" value="Unassembled WGS sequence"/>
</dbReference>
<comment type="subunit">
    <text evidence="13">Monomer.</text>
</comment>
<reference evidence="16" key="1">
    <citation type="submission" date="2016-11" db="EMBL/GenBank/DDBJ databases">
        <authorList>
            <person name="Varghese N."/>
            <person name="Submissions S."/>
        </authorList>
    </citation>
    <scope>NUCLEOTIDE SEQUENCE [LARGE SCALE GENOMIC DNA]</scope>
    <source>
        <strain evidence="16">DSM 19514</strain>
    </source>
</reference>
<comment type="catalytic activity">
    <reaction evidence="12 13">
        <text>DNA(n) + a 2'-deoxyribonucleoside 5'-triphosphate = DNA(n+1) + diphosphate</text>
        <dbReference type="Rhea" id="RHEA:22508"/>
        <dbReference type="Rhea" id="RHEA-COMP:17339"/>
        <dbReference type="Rhea" id="RHEA-COMP:17340"/>
        <dbReference type="ChEBI" id="CHEBI:33019"/>
        <dbReference type="ChEBI" id="CHEBI:61560"/>
        <dbReference type="ChEBI" id="CHEBI:173112"/>
        <dbReference type="EC" id="2.7.7.7"/>
    </reaction>
</comment>
<keyword evidence="6 13" id="KW-0479">Metal-binding</keyword>
<name>A0A1M4TMT9_9ACTN</name>
<evidence type="ECO:0000256" key="3">
    <source>
        <dbReference type="ARBA" id="ARBA00022679"/>
    </source>
</evidence>
<dbReference type="InterPro" id="IPR050116">
    <property type="entry name" value="DNA_polymerase-Y"/>
</dbReference>
<protein>
    <recommendedName>
        <fullName evidence="13">DNA polymerase IV</fullName>
        <shortName evidence="13">Pol IV</shortName>
        <ecNumber evidence="13">2.7.7.7</ecNumber>
    </recommendedName>
</protein>
<sequence>MPLRSKFVLSSLQSTKLTDVEQCRRVIAHVDIDCFFASAEVARDPSLIDRPVIVAGSSSRGVVLSPNYEARRFGVRSAMPVAKARALCPHAIYVVPDHAYYRELSKKFYDILRTLTPLVEMVSVDEAYLDLSGSRWRLGSPLSAASKVREAVFEEMALPVSVGIGTSKTVAKIGSQMAKPKPQRDRVIYGSGIFAVEPGHERAFLFALPVTYLPGVGPKSASRLASVGVTKVSDLFNVPRATLTSIFGRSTESILSYAEGNDPRSVEIDRERKSLGHERTFDRDVTAREDLVVELRDLCEEIAEGLSKMSIGGKTVSVKVKFSDFSVVSVSESYAEMVFSYRDILLRSTELLRKIDLKLPVRLLGVSLSNLRSIDAPKQLYLDRQEKDAEEMVRLQRVISEINQRYGRRSVHRASTRPRP</sequence>